<sequence length="646" mass="73415">MDNQFACSGGENYDSIVGFQSACAELQKGNNLYGSKDYEAAAQHYKTACNQFQQWIDNLARNCQEMRDNSMRCFREMTRSSFPVEQPLEPGNCQGVTTNTAQGAPTLPPRPPPRRKLPSEKLPDLPKKHVREERVKVERHQVHLSFLRRGKSYNKEAMELMETASRHFSCSRYEVALHYLQVAERKLTACRYSFGLCEKEEMANAFKTLGKQEHYLQELQEEAKESLLNSRIRIYSVPEVPNAGEKNENCVLPQTSLHEFVDSNICEMLAKTNLSSKVDASTQTSDEHKQKSSPHTKSTEDFKQLTKIMETILENGKARTVPWDSIKGYNKLKQDIDAVLVLPRIIQHSNSTTPSALISGACFFGSPGTGKTMLARGLAERLSFSFMQLKSSDVTSKWRRLSTFFHVPLPGDLDRRILLEEGLDSSLLKELTEEDWETLILYTTGWSNADISTLMLSLQNFRIRKLAFSEYFVQKKFTPTGSDTPVLGWEPCDKYHPGAREMKLENIEPQLRILPTPSKSDLFMAAYLSPGSLNVGDPKGVVQENYKFAENRSQKTLDFPSYDANFDPEQQAFRQQAKLKADTQQHGGTHKVSLLKTMRWENGRWVPVNESGHSIPSSVMECGLSPQQKSMLDAEIYCEKKKKKRI</sequence>
<keyword evidence="4" id="KW-1185">Reference proteome</keyword>
<evidence type="ECO:0000313" key="4">
    <source>
        <dbReference type="Proteomes" id="UP000198287"/>
    </source>
</evidence>
<dbReference type="PANTHER" id="PTHR23074">
    <property type="entry name" value="AAA DOMAIN-CONTAINING"/>
    <property type="match status" value="1"/>
</dbReference>
<feature type="compositionally biased region" description="Polar residues" evidence="1">
    <location>
        <begin position="94"/>
        <end position="103"/>
    </location>
</feature>
<accession>A0A226DVN3</accession>
<evidence type="ECO:0000313" key="3">
    <source>
        <dbReference type="EMBL" id="OXA49289.1"/>
    </source>
</evidence>
<dbReference type="InterPro" id="IPR050304">
    <property type="entry name" value="MT-severing_AAA_ATPase"/>
</dbReference>
<feature type="domain" description="ATPase AAA-type core" evidence="2">
    <location>
        <begin position="362"/>
        <end position="399"/>
    </location>
</feature>
<feature type="region of interest" description="Disordered" evidence="1">
    <location>
        <begin position="84"/>
        <end position="123"/>
    </location>
</feature>
<comment type="caution">
    <text evidence="3">The sequence shown here is derived from an EMBL/GenBank/DDBJ whole genome shotgun (WGS) entry which is preliminary data.</text>
</comment>
<evidence type="ECO:0000256" key="1">
    <source>
        <dbReference type="SAM" id="MobiDB-lite"/>
    </source>
</evidence>
<feature type="region of interest" description="Disordered" evidence="1">
    <location>
        <begin position="277"/>
        <end position="301"/>
    </location>
</feature>
<reference evidence="3 4" key="1">
    <citation type="submission" date="2015-12" db="EMBL/GenBank/DDBJ databases">
        <title>The genome of Folsomia candida.</title>
        <authorList>
            <person name="Faddeeva A."/>
            <person name="Derks M.F."/>
            <person name="Anvar Y."/>
            <person name="Smit S."/>
            <person name="Van Straalen N."/>
            <person name="Roelofs D."/>
        </authorList>
    </citation>
    <scope>NUCLEOTIDE SEQUENCE [LARGE SCALE GENOMIC DNA]</scope>
    <source>
        <strain evidence="3 4">VU population</strain>
        <tissue evidence="3">Whole body</tissue>
    </source>
</reference>
<organism evidence="3 4">
    <name type="scientific">Folsomia candida</name>
    <name type="common">Springtail</name>
    <dbReference type="NCBI Taxonomy" id="158441"/>
    <lineage>
        <taxon>Eukaryota</taxon>
        <taxon>Metazoa</taxon>
        <taxon>Ecdysozoa</taxon>
        <taxon>Arthropoda</taxon>
        <taxon>Hexapoda</taxon>
        <taxon>Collembola</taxon>
        <taxon>Entomobryomorpha</taxon>
        <taxon>Isotomoidea</taxon>
        <taxon>Isotomidae</taxon>
        <taxon>Proisotominae</taxon>
        <taxon>Folsomia</taxon>
    </lineage>
</organism>
<dbReference type="PANTHER" id="PTHR23074:SF83">
    <property type="entry name" value="VACUOLAR PROTEIN SORTING-ASSOCIATED PROTEIN 4A"/>
    <property type="match status" value="1"/>
</dbReference>
<dbReference type="Pfam" id="PF00004">
    <property type="entry name" value="AAA"/>
    <property type="match status" value="1"/>
</dbReference>
<dbReference type="Gene3D" id="3.40.50.300">
    <property type="entry name" value="P-loop containing nucleotide triphosphate hydrolases"/>
    <property type="match status" value="1"/>
</dbReference>
<dbReference type="STRING" id="158441.A0A226DVN3"/>
<dbReference type="InterPro" id="IPR003959">
    <property type="entry name" value="ATPase_AAA_core"/>
</dbReference>
<dbReference type="EMBL" id="LNIX01000010">
    <property type="protein sequence ID" value="OXA49289.1"/>
    <property type="molecule type" value="Genomic_DNA"/>
</dbReference>
<dbReference type="AlphaFoldDB" id="A0A226DVN3"/>
<dbReference type="Proteomes" id="UP000198287">
    <property type="component" value="Unassembled WGS sequence"/>
</dbReference>
<dbReference type="InterPro" id="IPR027417">
    <property type="entry name" value="P-loop_NTPase"/>
</dbReference>
<evidence type="ECO:0000259" key="2">
    <source>
        <dbReference type="Pfam" id="PF00004"/>
    </source>
</evidence>
<dbReference type="GO" id="GO:0005524">
    <property type="term" value="F:ATP binding"/>
    <property type="evidence" value="ECO:0007669"/>
    <property type="project" value="InterPro"/>
</dbReference>
<dbReference type="Gene3D" id="1.10.8.60">
    <property type="match status" value="1"/>
</dbReference>
<dbReference type="SUPFAM" id="SSF52540">
    <property type="entry name" value="P-loop containing nucleoside triphosphate hydrolases"/>
    <property type="match status" value="1"/>
</dbReference>
<proteinExistence type="predicted"/>
<gene>
    <name evidence="3" type="ORF">Fcan01_16097</name>
</gene>
<dbReference type="GO" id="GO:0016887">
    <property type="term" value="F:ATP hydrolysis activity"/>
    <property type="evidence" value="ECO:0007669"/>
    <property type="project" value="InterPro"/>
</dbReference>
<name>A0A226DVN3_FOLCA</name>
<protein>
    <submittedName>
        <fullName evidence="3">ATPase-like fidgetin</fullName>
    </submittedName>
</protein>